<dbReference type="Pfam" id="PF01734">
    <property type="entry name" value="Patatin"/>
    <property type="match status" value="1"/>
</dbReference>
<evidence type="ECO:0000256" key="1">
    <source>
        <dbReference type="ARBA" id="ARBA00023098"/>
    </source>
</evidence>
<dbReference type="Gene3D" id="3.40.1090.10">
    <property type="entry name" value="Cytosolic phospholipase A2 catalytic domain"/>
    <property type="match status" value="1"/>
</dbReference>
<dbReference type="Gene3D" id="1.25.40.10">
    <property type="entry name" value="Tetratricopeptide repeat domain"/>
    <property type="match status" value="1"/>
</dbReference>
<keyword evidence="5" id="KW-1185">Reference proteome</keyword>
<dbReference type="AlphaFoldDB" id="A0A9P8LDX8"/>
<dbReference type="Proteomes" id="UP000750711">
    <property type="component" value="Unassembled WGS sequence"/>
</dbReference>
<comment type="caution">
    <text evidence="4">The sequence shown here is derived from an EMBL/GenBank/DDBJ whole genome shotgun (WGS) entry which is preliminary data.</text>
</comment>
<dbReference type="InterPro" id="IPR002182">
    <property type="entry name" value="NB-ARC"/>
</dbReference>
<evidence type="ECO:0000259" key="3">
    <source>
        <dbReference type="Pfam" id="PF01734"/>
    </source>
</evidence>
<keyword evidence="1" id="KW-0443">Lipid metabolism</keyword>
<sequence>MLGRLEMDVDECIEKYSRLAEAVFGEKLRRIPMNFKLRTQARFDSTKLENAIKKVITERRWTELLNDGTKRGCRVFVCAADRYTKNIVRLRSYDAPGNIPATICQAALATSAATTFFDPVSIDDRSFADGAFGANNPVEEVEGEASDIWCDATGDLKPLVKCFISIGTGNPGIKPFGDNFWELLRTTMVQIATETELTEARFIARWRGHYDEDRYFRFNVEKGLQEVGMAEYDKKGAIKSATEGYLTHQSTIFRVRDCVKNLAMKESTAATNLSYLVSEYNELRIIERRTALRTEAPWIVPFQRNAQFVSRISEIAQVGDILSSETRCERVAIVGLGGVGKTQIALEFAYQLRERQPDCSVFWIPVMNVESMLEAYLEIGQQMQIPNIEKEQADVQKLVQHRLSQESSGKWLLVFDNADDINIWVDKADNTTGSTRRIDYLPKSKHGSILFTTRSRKAATQLAGKNVVTVGEMDDTVAKDLLKNSLIDLDLLADDQATAELLRKLTYLPLAIIQAAAYINSNQISLSEYASLLDDTEENLIDILSEEFEDEGRYKDTKNPIATTWLISFEQIRTRDPLAADYLSFMSCVDAKDIPQSLLPSAQSTKKAVDAIGTLTAYSFITKHKAYQLLDLHRLVHLATRNWLRTEGSLGQWVAKALERLEEMFPDSDHTNRSVWRMYLPHARYVLESESEEGIENKKMELLWKFGSCVSSEGRYKEAEKAFVQVVEAWKSVLGAEHPDTLTSMNNLALTFWNQGRWKEAEELGVQVMETRKRVLGAEHPDTLTSMGNLAFTWRDQGRVAEAINLLEECVRLQTLVIGTDHPDNLSSSVVLSRWQAEKLGTEN</sequence>
<gene>
    <name evidence="4" type="ORF">GP486_003102</name>
</gene>
<dbReference type="EMBL" id="JAGHQM010000392">
    <property type="protein sequence ID" value="KAH0562201.1"/>
    <property type="molecule type" value="Genomic_DNA"/>
</dbReference>
<dbReference type="Pfam" id="PF13374">
    <property type="entry name" value="TPR_10"/>
    <property type="match status" value="3"/>
</dbReference>
<feature type="domain" description="PNPLA" evidence="3">
    <location>
        <begin position="8"/>
        <end position="140"/>
    </location>
</feature>
<evidence type="ECO:0000259" key="2">
    <source>
        <dbReference type="Pfam" id="PF00931"/>
    </source>
</evidence>
<dbReference type="GO" id="GO:0046486">
    <property type="term" value="P:glycerolipid metabolic process"/>
    <property type="evidence" value="ECO:0007669"/>
    <property type="project" value="UniProtKB-ARBA"/>
</dbReference>
<dbReference type="InterPro" id="IPR011990">
    <property type="entry name" value="TPR-like_helical_dom_sf"/>
</dbReference>
<organism evidence="4 5">
    <name type="scientific">Trichoglossum hirsutum</name>
    <dbReference type="NCBI Taxonomy" id="265104"/>
    <lineage>
        <taxon>Eukaryota</taxon>
        <taxon>Fungi</taxon>
        <taxon>Dikarya</taxon>
        <taxon>Ascomycota</taxon>
        <taxon>Pezizomycotina</taxon>
        <taxon>Geoglossomycetes</taxon>
        <taxon>Geoglossales</taxon>
        <taxon>Geoglossaceae</taxon>
        <taxon>Trichoglossum</taxon>
    </lineage>
</organism>
<dbReference type="PANTHER" id="PTHR46082:SF6">
    <property type="entry name" value="AAA+ ATPASE DOMAIN-CONTAINING PROTEIN-RELATED"/>
    <property type="match status" value="1"/>
</dbReference>
<dbReference type="GO" id="GO:0043531">
    <property type="term" value="F:ADP binding"/>
    <property type="evidence" value="ECO:0007669"/>
    <property type="project" value="InterPro"/>
</dbReference>
<dbReference type="InterPro" id="IPR053137">
    <property type="entry name" value="NLR-like"/>
</dbReference>
<dbReference type="SUPFAM" id="SSF48452">
    <property type="entry name" value="TPR-like"/>
    <property type="match status" value="1"/>
</dbReference>
<feature type="domain" description="NB-ARC" evidence="2">
    <location>
        <begin position="315"/>
        <end position="484"/>
    </location>
</feature>
<dbReference type="Gene3D" id="3.40.50.300">
    <property type="entry name" value="P-loop containing nucleotide triphosphate hydrolases"/>
    <property type="match status" value="1"/>
</dbReference>
<dbReference type="PANTHER" id="PTHR46082">
    <property type="entry name" value="ATP/GTP-BINDING PROTEIN-RELATED"/>
    <property type="match status" value="1"/>
</dbReference>
<protein>
    <submittedName>
        <fullName evidence="4">Uncharacterized protein</fullName>
    </submittedName>
</protein>
<dbReference type="SUPFAM" id="SSF52540">
    <property type="entry name" value="P-loop containing nucleoside triphosphate hydrolases"/>
    <property type="match status" value="1"/>
</dbReference>
<dbReference type="SUPFAM" id="SSF52151">
    <property type="entry name" value="FabD/lysophospholipase-like"/>
    <property type="match status" value="1"/>
</dbReference>
<evidence type="ECO:0000313" key="5">
    <source>
        <dbReference type="Proteomes" id="UP000750711"/>
    </source>
</evidence>
<evidence type="ECO:0000313" key="4">
    <source>
        <dbReference type="EMBL" id="KAH0562201.1"/>
    </source>
</evidence>
<name>A0A9P8LDX8_9PEZI</name>
<proteinExistence type="predicted"/>
<dbReference type="InterPro" id="IPR027417">
    <property type="entry name" value="P-loop_NTPase"/>
</dbReference>
<accession>A0A9P8LDX8</accession>
<dbReference type="Pfam" id="PF00931">
    <property type="entry name" value="NB-ARC"/>
    <property type="match status" value="1"/>
</dbReference>
<reference evidence="4" key="1">
    <citation type="submission" date="2021-03" db="EMBL/GenBank/DDBJ databases">
        <title>Comparative genomics and phylogenomic investigation of the class Geoglossomycetes provide insights into ecological specialization and systematics.</title>
        <authorList>
            <person name="Melie T."/>
            <person name="Pirro S."/>
            <person name="Miller A.N."/>
            <person name="Quandt A."/>
        </authorList>
    </citation>
    <scope>NUCLEOTIDE SEQUENCE</scope>
    <source>
        <strain evidence="4">CAQ_001_2017</strain>
    </source>
</reference>
<dbReference type="InterPro" id="IPR016035">
    <property type="entry name" value="Acyl_Trfase/lysoPLipase"/>
</dbReference>
<dbReference type="InterPro" id="IPR002641">
    <property type="entry name" value="PNPLA_dom"/>
</dbReference>